<name>A0A0U1D2P1_9MYCO</name>
<reference evidence="3" key="1">
    <citation type="submission" date="2015-03" db="EMBL/GenBank/DDBJ databases">
        <authorList>
            <person name="Urmite Genomes"/>
        </authorList>
    </citation>
    <scope>NUCLEOTIDE SEQUENCE [LARGE SCALE GENOMIC DNA]</scope>
    <source>
        <strain evidence="3">CSUR P1344</strain>
    </source>
</reference>
<sequence length="181" mass="19843">MFHSTGVGVLAGPQPGLTVGMSNDITLSELQEFIAAFWYHYDEANYDELAASYAHDVHYLTRSDSGASPFEELMSPELDGRDAVIEWLSEHRKQSPYPLRHHATNVHRTGTDSGVTRARFYIFVNQIANFVPFAVSSGVVNVGVRRGPDGLEFTDMDVVLDATNSVLLSELHSGTATASQP</sequence>
<dbReference type="Pfam" id="PF13577">
    <property type="entry name" value="SnoaL_4"/>
    <property type="match status" value="1"/>
</dbReference>
<dbReference type="Gene3D" id="3.10.450.50">
    <property type="match status" value="1"/>
</dbReference>
<evidence type="ECO:0000313" key="3">
    <source>
        <dbReference type="Proteomes" id="UP000199601"/>
    </source>
</evidence>
<proteinExistence type="predicted"/>
<dbReference type="EMBL" id="CTEC01000001">
    <property type="protein sequence ID" value="CQD07033.1"/>
    <property type="molecule type" value="Genomic_DNA"/>
</dbReference>
<feature type="domain" description="SnoaL-like" evidence="1">
    <location>
        <begin position="29"/>
        <end position="153"/>
    </location>
</feature>
<keyword evidence="3" id="KW-1185">Reference proteome</keyword>
<evidence type="ECO:0000313" key="2">
    <source>
        <dbReference type="EMBL" id="CQD07033.1"/>
    </source>
</evidence>
<dbReference type="Proteomes" id="UP000199601">
    <property type="component" value="Unassembled WGS sequence"/>
</dbReference>
<evidence type="ECO:0000259" key="1">
    <source>
        <dbReference type="Pfam" id="PF13577"/>
    </source>
</evidence>
<dbReference type="SUPFAM" id="SSF54427">
    <property type="entry name" value="NTF2-like"/>
    <property type="match status" value="1"/>
</dbReference>
<gene>
    <name evidence="2" type="ORF">BN000_01398</name>
</gene>
<dbReference type="AlphaFoldDB" id="A0A0U1D2P1"/>
<dbReference type="InterPro" id="IPR032710">
    <property type="entry name" value="NTF2-like_dom_sf"/>
</dbReference>
<accession>A0A0U1D2P1</accession>
<dbReference type="CDD" id="cd00531">
    <property type="entry name" value="NTF2_like"/>
    <property type="match status" value="1"/>
</dbReference>
<dbReference type="InterPro" id="IPR037401">
    <property type="entry name" value="SnoaL-like"/>
</dbReference>
<protein>
    <recommendedName>
        <fullName evidence="1">SnoaL-like domain-containing protein</fullName>
    </recommendedName>
</protein>
<organism evidence="2 3">
    <name type="scientific">Mycobacterium europaeum</name>
    <dbReference type="NCBI Taxonomy" id="761804"/>
    <lineage>
        <taxon>Bacteria</taxon>
        <taxon>Bacillati</taxon>
        <taxon>Actinomycetota</taxon>
        <taxon>Actinomycetes</taxon>
        <taxon>Mycobacteriales</taxon>
        <taxon>Mycobacteriaceae</taxon>
        <taxon>Mycobacterium</taxon>
        <taxon>Mycobacterium simiae complex</taxon>
    </lineage>
</organism>